<keyword evidence="1" id="KW-0805">Transcription regulation</keyword>
<evidence type="ECO:0000256" key="4">
    <source>
        <dbReference type="SAM" id="Coils"/>
    </source>
</evidence>
<organism evidence="6 7">
    <name type="scientific">Thermanaeromonas toyohensis ToBE</name>
    <dbReference type="NCBI Taxonomy" id="698762"/>
    <lineage>
        <taxon>Bacteria</taxon>
        <taxon>Bacillati</taxon>
        <taxon>Bacillota</taxon>
        <taxon>Clostridia</taxon>
        <taxon>Neomoorellales</taxon>
        <taxon>Neomoorellaceae</taxon>
        <taxon>Thermanaeromonas</taxon>
    </lineage>
</organism>
<dbReference type="Proteomes" id="UP000192569">
    <property type="component" value="Chromosome I"/>
</dbReference>
<evidence type="ECO:0000259" key="5">
    <source>
        <dbReference type="PROSITE" id="PS50949"/>
    </source>
</evidence>
<dbReference type="PANTHER" id="PTHR43537:SF5">
    <property type="entry name" value="UXU OPERON TRANSCRIPTIONAL REGULATOR"/>
    <property type="match status" value="1"/>
</dbReference>
<dbReference type="InterPro" id="IPR008920">
    <property type="entry name" value="TF_FadR/GntR_C"/>
</dbReference>
<dbReference type="Gene3D" id="1.20.120.530">
    <property type="entry name" value="GntR ligand-binding domain-like"/>
    <property type="match status" value="1"/>
</dbReference>
<dbReference type="InterPro" id="IPR036390">
    <property type="entry name" value="WH_DNA-bd_sf"/>
</dbReference>
<dbReference type="STRING" id="698762.SAMN00808754_0261"/>
<dbReference type="CDD" id="cd07377">
    <property type="entry name" value="WHTH_GntR"/>
    <property type="match status" value="1"/>
</dbReference>
<sequence length="251" mass="28347">MKKREYMIKKPGPGGEASLKLRPIRTRKIYEEIVNQIKELIGEGNLKPGDRLPSERELAERLHVSRASVREALSALAAMGVITIRPGEGTFVQAVKNGAIVEPLAIALLLDRQATLDLLEAREILETETAALAARRACPEEIERLEELIKEMETELEEGRLGEETDVRFHLAIAEAARNNVLCRLMYTVSDTIRQVLRSSRQRLYQTPGNAEKLYTQHKAIYQAIASRDVRGARRAMAEHLKFVARELKKE</sequence>
<reference evidence="6 7" key="1">
    <citation type="submission" date="2017-04" db="EMBL/GenBank/DDBJ databases">
        <authorList>
            <person name="Afonso C.L."/>
            <person name="Miller P.J."/>
            <person name="Scott M.A."/>
            <person name="Spackman E."/>
            <person name="Goraichik I."/>
            <person name="Dimitrov K.M."/>
            <person name="Suarez D.L."/>
            <person name="Swayne D.E."/>
        </authorList>
    </citation>
    <scope>NUCLEOTIDE SEQUENCE [LARGE SCALE GENOMIC DNA]</scope>
    <source>
        <strain evidence="6 7">ToBE</strain>
    </source>
</reference>
<keyword evidence="4" id="KW-0175">Coiled coil</keyword>
<dbReference type="InterPro" id="IPR011711">
    <property type="entry name" value="GntR_C"/>
</dbReference>
<evidence type="ECO:0000256" key="2">
    <source>
        <dbReference type="ARBA" id="ARBA00023125"/>
    </source>
</evidence>
<dbReference type="PANTHER" id="PTHR43537">
    <property type="entry name" value="TRANSCRIPTIONAL REGULATOR, GNTR FAMILY"/>
    <property type="match status" value="1"/>
</dbReference>
<dbReference type="SMART" id="SM00345">
    <property type="entry name" value="HTH_GNTR"/>
    <property type="match status" value="1"/>
</dbReference>
<name>A0A1W1VAW4_9FIRM</name>
<dbReference type="GO" id="GO:0003677">
    <property type="term" value="F:DNA binding"/>
    <property type="evidence" value="ECO:0007669"/>
    <property type="project" value="UniProtKB-KW"/>
</dbReference>
<dbReference type="SUPFAM" id="SSF48008">
    <property type="entry name" value="GntR ligand-binding domain-like"/>
    <property type="match status" value="1"/>
</dbReference>
<evidence type="ECO:0000256" key="3">
    <source>
        <dbReference type="ARBA" id="ARBA00023163"/>
    </source>
</evidence>
<dbReference type="Gene3D" id="1.10.10.10">
    <property type="entry name" value="Winged helix-like DNA-binding domain superfamily/Winged helix DNA-binding domain"/>
    <property type="match status" value="1"/>
</dbReference>
<dbReference type="PRINTS" id="PR00035">
    <property type="entry name" value="HTHGNTR"/>
</dbReference>
<feature type="coiled-coil region" evidence="4">
    <location>
        <begin position="135"/>
        <end position="162"/>
    </location>
</feature>
<proteinExistence type="predicted"/>
<gene>
    <name evidence="6" type="ORF">SAMN00808754_0261</name>
</gene>
<dbReference type="SMART" id="SM00895">
    <property type="entry name" value="FCD"/>
    <property type="match status" value="1"/>
</dbReference>
<protein>
    <submittedName>
        <fullName evidence="6">Transcriptional regulator, GntR family</fullName>
    </submittedName>
</protein>
<dbReference type="InterPro" id="IPR000524">
    <property type="entry name" value="Tscrpt_reg_HTH_GntR"/>
</dbReference>
<dbReference type="EMBL" id="LT838272">
    <property type="protein sequence ID" value="SMB90191.1"/>
    <property type="molecule type" value="Genomic_DNA"/>
</dbReference>
<evidence type="ECO:0000313" key="6">
    <source>
        <dbReference type="EMBL" id="SMB90191.1"/>
    </source>
</evidence>
<dbReference type="AlphaFoldDB" id="A0A1W1VAW4"/>
<keyword evidence="7" id="KW-1185">Reference proteome</keyword>
<dbReference type="PROSITE" id="PS50949">
    <property type="entry name" value="HTH_GNTR"/>
    <property type="match status" value="1"/>
</dbReference>
<evidence type="ECO:0000256" key="1">
    <source>
        <dbReference type="ARBA" id="ARBA00023015"/>
    </source>
</evidence>
<accession>A0A1W1VAW4</accession>
<evidence type="ECO:0000313" key="7">
    <source>
        <dbReference type="Proteomes" id="UP000192569"/>
    </source>
</evidence>
<dbReference type="InterPro" id="IPR036388">
    <property type="entry name" value="WH-like_DNA-bd_sf"/>
</dbReference>
<keyword evidence="2" id="KW-0238">DNA-binding</keyword>
<dbReference type="GO" id="GO:0003700">
    <property type="term" value="F:DNA-binding transcription factor activity"/>
    <property type="evidence" value="ECO:0007669"/>
    <property type="project" value="InterPro"/>
</dbReference>
<dbReference type="Pfam" id="PF07729">
    <property type="entry name" value="FCD"/>
    <property type="match status" value="1"/>
</dbReference>
<dbReference type="SUPFAM" id="SSF46785">
    <property type="entry name" value="Winged helix' DNA-binding domain"/>
    <property type="match status" value="1"/>
</dbReference>
<keyword evidence="3" id="KW-0804">Transcription</keyword>
<dbReference type="Pfam" id="PF00392">
    <property type="entry name" value="GntR"/>
    <property type="match status" value="1"/>
</dbReference>
<feature type="domain" description="HTH gntR-type" evidence="5">
    <location>
        <begin position="27"/>
        <end position="95"/>
    </location>
</feature>